<accession>A0A0H5SH20</accession>
<dbReference type="InterPro" id="IPR009051">
    <property type="entry name" value="Helical_ferredxn"/>
</dbReference>
<evidence type="ECO:0000256" key="3">
    <source>
        <dbReference type="ARBA" id="ARBA00023014"/>
    </source>
</evidence>
<dbReference type="AlphaFoldDB" id="A0A0H5SH20"/>
<dbReference type="EMBL" id="CVTD020000016">
    <property type="protein sequence ID" value="CRZ34802.1"/>
    <property type="molecule type" value="Genomic_DNA"/>
</dbReference>
<dbReference type="PANTHER" id="PTHR43312">
    <property type="entry name" value="D-THREO-ALDOSE 1-DEHYDROGENASE"/>
    <property type="match status" value="1"/>
</dbReference>
<dbReference type="InterPro" id="IPR053135">
    <property type="entry name" value="AKR2_Oxidoreductase"/>
</dbReference>
<dbReference type="Pfam" id="PF00248">
    <property type="entry name" value="Aldo_ket_red"/>
    <property type="match status" value="1"/>
</dbReference>
<keyword evidence="3" id="KW-0411">Iron-sulfur</keyword>
<dbReference type="InterPro" id="IPR023210">
    <property type="entry name" value="NADP_OxRdtase_dom"/>
</dbReference>
<dbReference type="PROSITE" id="PS51379">
    <property type="entry name" value="4FE4S_FER_2"/>
    <property type="match status" value="1"/>
</dbReference>
<dbReference type="InterPro" id="IPR020471">
    <property type="entry name" value="AKR"/>
</dbReference>
<sequence length="378" mass="43622">MEYRKIPNIGVEVSLLGFGCMRFPVTKEGKIDETKALKMIDLAYKNGVNYFDTAYFYHNGESEKFTGKALSRYDRSSFYLATKLPCSIVKSIEDAERIFNEQLQRLQTDYVDFYLLHAVNRKLFDQMVELGVPEFCENLRKQGKIRYFGFSFHDDYDAFEYIVRYRKWDFCQLQLNYMDMEEQAGFKGYKLAEELGIPVIVMEPVKGGNLAKLPRSASKYFKALAPDKSISSFALRYVGTLPNVKVILSGMTTLSQVSDNLNTFDNFAPLNDVEMEAVEKVRSVLKARVNNSCTACRYCMPCPAGVDIPRNFALWNKYGIYRNKNDIRWNWQNNFDDKLKAKNCVQCGKCEKVCPQKISIRKDLQKLQNELDVLCAAN</sequence>
<evidence type="ECO:0000313" key="6">
    <source>
        <dbReference type="Proteomes" id="UP000236497"/>
    </source>
</evidence>
<evidence type="ECO:0000256" key="2">
    <source>
        <dbReference type="ARBA" id="ARBA00023004"/>
    </source>
</evidence>
<dbReference type="PRINTS" id="PR00069">
    <property type="entry name" value="ALDKETRDTASE"/>
</dbReference>
<dbReference type="GO" id="GO:0051536">
    <property type="term" value="F:iron-sulfur cluster binding"/>
    <property type="evidence" value="ECO:0007669"/>
    <property type="project" value="UniProtKB-KW"/>
</dbReference>
<name>A0A0H5SH20_HERHM</name>
<protein>
    <recommendedName>
        <fullName evidence="4">4Fe-4S ferredoxin-type domain-containing protein</fullName>
    </recommendedName>
</protein>
<feature type="domain" description="4Fe-4S ferredoxin-type" evidence="4">
    <location>
        <begin position="335"/>
        <end position="363"/>
    </location>
</feature>
<dbReference type="PROSITE" id="PS00198">
    <property type="entry name" value="4FE4S_FER_1"/>
    <property type="match status" value="1"/>
</dbReference>
<gene>
    <name evidence="5" type="ORF">HHT355_1601</name>
</gene>
<evidence type="ECO:0000256" key="1">
    <source>
        <dbReference type="ARBA" id="ARBA00022723"/>
    </source>
</evidence>
<organism evidence="5 6">
    <name type="scientific">Herbinix hemicellulosilytica</name>
    <dbReference type="NCBI Taxonomy" id="1564487"/>
    <lineage>
        <taxon>Bacteria</taxon>
        <taxon>Bacillati</taxon>
        <taxon>Bacillota</taxon>
        <taxon>Clostridia</taxon>
        <taxon>Lachnospirales</taxon>
        <taxon>Lachnospiraceae</taxon>
        <taxon>Herbinix</taxon>
    </lineage>
</organism>
<dbReference type="InterPro" id="IPR017896">
    <property type="entry name" value="4Fe4S_Fe-S-bd"/>
</dbReference>
<proteinExistence type="predicted"/>
<dbReference type="SUPFAM" id="SSF46548">
    <property type="entry name" value="alpha-helical ferredoxin"/>
    <property type="match status" value="1"/>
</dbReference>
<dbReference type="RefSeq" id="WP_103202904.1">
    <property type="nucleotide sequence ID" value="NZ_CVTD020000016.1"/>
</dbReference>
<dbReference type="Gene3D" id="1.10.1060.10">
    <property type="entry name" value="Alpha-helical ferredoxin"/>
    <property type="match status" value="1"/>
</dbReference>
<dbReference type="OrthoDB" id="9773828at2"/>
<dbReference type="SUPFAM" id="SSF51430">
    <property type="entry name" value="NAD(P)-linked oxidoreductase"/>
    <property type="match status" value="1"/>
</dbReference>
<keyword evidence="2" id="KW-0408">Iron</keyword>
<dbReference type="CDD" id="cd19096">
    <property type="entry name" value="AKR_Fe-S_oxidoreductase"/>
    <property type="match status" value="1"/>
</dbReference>
<dbReference type="GO" id="GO:0016491">
    <property type="term" value="F:oxidoreductase activity"/>
    <property type="evidence" value="ECO:0007669"/>
    <property type="project" value="InterPro"/>
</dbReference>
<reference evidence="5 6" key="1">
    <citation type="submission" date="2015-06" db="EMBL/GenBank/DDBJ databases">
        <authorList>
            <person name="Wibberg Daniel"/>
        </authorList>
    </citation>
    <scope>NUCLEOTIDE SEQUENCE [LARGE SCALE GENOMIC DNA]</scope>
    <source>
        <strain evidence="5 6">T3/55T</strain>
    </source>
</reference>
<dbReference type="Gene3D" id="3.20.20.100">
    <property type="entry name" value="NADP-dependent oxidoreductase domain"/>
    <property type="match status" value="1"/>
</dbReference>
<dbReference type="Pfam" id="PF13187">
    <property type="entry name" value="Fer4_9"/>
    <property type="match status" value="1"/>
</dbReference>
<dbReference type="GO" id="GO:0046872">
    <property type="term" value="F:metal ion binding"/>
    <property type="evidence" value="ECO:0007669"/>
    <property type="project" value="UniProtKB-KW"/>
</dbReference>
<keyword evidence="1" id="KW-0479">Metal-binding</keyword>
<dbReference type="PANTHER" id="PTHR43312:SF2">
    <property type="entry name" value="OXIDOREDUCTASE"/>
    <property type="match status" value="1"/>
</dbReference>
<dbReference type="Proteomes" id="UP000236497">
    <property type="component" value="Unassembled WGS sequence"/>
</dbReference>
<keyword evidence="6" id="KW-1185">Reference proteome</keyword>
<evidence type="ECO:0000313" key="5">
    <source>
        <dbReference type="EMBL" id="CRZ34802.1"/>
    </source>
</evidence>
<dbReference type="InterPro" id="IPR017900">
    <property type="entry name" value="4Fe4S_Fe_S_CS"/>
</dbReference>
<evidence type="ECO:0000259" key="4">
    <source>
        <dbReference type="PROSITE" id="PS51379"/>
    </source>
</evidence>
<dbReference type="InterPro" id="IPR036812">
    <property type="entry name" value="NAD(P)_OxRdtase_dom_sf"/>
</dbReference>